<evidence type="ECO:0000313" key="1">
    <source>
        <dbReference type="EMBL" id="KHD72988.1"/>
    </source>
</evidence>
<reference evidence="1 2" key="1">
    <citation type="submission" date="2014-10" db="EMBL/GenBank/DDBJ databases">
        <title>Draft genome sequence of Actinoplanes utahensis NRRL 12052.</title>
        <authorList>
            <person name="Velasco-Bucheli B."/>
            <person name="del Cerro C."/>
            <person name="Hormigo D."/>
            <person name="Garcia J.L."/>
            <person name="Acebal C."/>
            <person name="Arroyo M."/>
            <person name="de la Mata I."/>
        </authorList>
    </citation>
    <scope>NUCLEOTIDE SEQUENCE [LARGE SCALE GENOMIC DNA]</scope>
    <source>
        <strain evidence="1 2">NRRL 12052</strain>
    </source>
</reference>
<dbReference type="EMBL" id="JRTT01000134">
    <property type="protein sequence ID" value="KHD72988.1"/>
    <property type="molecule type" value="Genomic_DNA"/>
</dbReference>
<protein>
    <submittedName>
        <fullName evidence="1">Uncharacterized protein</fullName>
    </submittedName>
</protein>
<keyword evidence="2" id="KW-1185">Reference proteome</keyword>
<name>A0A0A6UD38_ACTUT</name>
<dbReference type="Proteomes" id="UP000054537">
    <property type="component" value="Unassembled WGS sequence"/>
</dbReference>
<organism evidence="1 2">
    <name type="scientific">Actinoplanes utahensis</name>
    <dbReference type="NCBI Taxonomy" id="1869"/>
    <lineage>
        <taxon>Bacteria</taxon>
        <taxon>Bacillati</taxon>
        <taxon>Actinomycetota</taxon>
        <taxon>Actinomycetes</taxon>
        <taxon>Micromonosporales</taxon>
        <taxon>Micromonosporaceae</taxon>
        <taxon>Actinoplanes</taxon>
    </lineage>
</organism>
<gene>
    <name evidence="1" type="ORF">MB27_37020</name>
</gene>
<proteinExistence type="predicted"/>
<accession>A0A0A6UD38</accession>
<comment type="caution">
    <text evidence="1">The sequence shown here is derived from an EMBL/GenBank/DDBJ whole genome shotgun (WGS) entry which is preliminary data.</text>
</comment>
<dbReference type="AlphaFoldDB" id="A0A0A6UD38"/>
<sequence length="81" mass="9197">MELMERRAFVEWVGTASGKLVDPDRVVSCPEGDGGLIEVAYVEREGELIEARLYCETCGTDTWARKPPRLSDEQRGRVRRV</sequence>
<evidence type="ECO:0000313" key="2">
    <source>
        <dbReference type="Proteomes" id="UP000054537"/>
    </source>
</evidence>